<dbReference type="PANTHER" id="PTHR12771:SF43">
    <property type="entry name" value="OS12G0126200 PROTEIN"/>
    <property type="match status" value="1"/>
</dbReference>
<sequence length="346" mass="39848">MAARAIKRRPNNSDADKGKEEQMETSISDAQSEPLLGNDTARKQSKIHDPKRCSDFWESKRWECLHWANLISHFFAQSARRIANFVSSFGTFIGKLFSRSSANQQAQSDKKFSIYLSPLQEERLRHLRQRVEVPFDGSSVDHQFSGLKLSKMIYNAIKAYGADIFAFQDALKQLWMLAYPNRELPPLKSELWKEMGWQGSDPSTDFRGGGFISLENLIYFAKHYPDSFHRLLHKEDGVRSEWEYPFAAGGINISYMLIQMLDLQSGKLTSKAGARFVELLGGDDLAFDNLYCVAFQMLDRQWLAKRATYMEFNEVLKSTRMQLEQELSLEGISCVRDMPAYRMLSR</sequence>
<dbReference type="EMBL" id="LSRQ01002555">
    <property type="protein sequence ID" value="OAY73928.1"/>
    <property type="molecule type" value="Genomic_DNA"/>
</dbReference>
<dbReference type="AlphaFoldDB" id="A0A199VA80"/>
<evidence type="ECO:0000259" key="2">
    <source>
        <dbReference type="PROSITE" id="PS51335"/>
    </source>
</evidence>
<dbReference type="Proteomes" id="UP000092600">
    <property type="component" value="Unassembled WGS sequence"/>
</dbReference>
<dbReference type="InterPro" id="IPR006816">
    <property type="entry name" value="ELMO_dom"/>
</dbReference>
<dbReference type="PANTHER" id="PTHR12771">
    <property type="entry name" value="ENGULFMENT AND CELL MOTILITY"/>
    <property type="match status" value="1"/>
</dbReference>
<accession>A0A199VA80</accession>
<gene>
    <name evidence="3" type="ORF">ACMD2_01317</name>
</gene>
<evidence type="ECO:0000313" key="3">
    <source>
        <dbReference type="EMBL" id="OAY73928.1"/>
    </source>
</evidence>
<evidence type="ECO:0000313" key="4">
    <source>
        <dbReference type="Proteomes" id="UP000092600"/>
    </source>
</evidence>
<feature type="domain" description="ELMO" evidence="2">
    <location>
        <begin position="166"/>
        <end position="327"/>
    </location>
</feature>
<reference evidence="3 4" key="1">
    <citation type="journal article" date="2016" name="DNA Res.">
        <title>The draft genome of MD-2 pineapple using hybrid error correction of long reads.</title>
        <authorList>
            <person name="Redwan R.M."/>
            <person name="Saidin A."/>
            <person name="Kumar S.V."/>
        </authorList>
    </citation>
    <scope>NUCLEOTIDE SEQUENCE [LARGE SCALE GENOMIC DNA]</scope>
    <source>
        <strain evidence="4">cv. MD2</strain>
        <tissue evidence="3">Leaf</tissue>
    </source>
</reference>
<dbReference type="InterPro" id="IPR050868">
    <property type="entry name" value="ELMO_domain-containing"/>
</dbReference>
<comment type="caution">
    <text evidence="3">The sequence shown here is derived from an EMBL/GenBank/DDBJ whole genome shotgun (WGS) entry which is preliminary data.</text>
</comment>
<dbReference type="PROSITE" id="PS51335">
    <property type="entry name" value="ELMO"/>
    <property type="match status" value="1"/>
</dbReference>
<organism evidence="3 4">
    <name type="scientific">Ananas comosus</name>
    <name type="common">Pineapple</name>
    <name type="synonym">Ananas ananas</name>
    <dbReference type="NCBI Taxonomy" id="4615"/>
    <lineage>
        <taxon>Eukaryota</taxon>
        <taxon>Viridiplantae</taxon>
        <taxon>Streptophyta</taxon>
        <taxon>Embryophyta</taxon>
        <taxon>Tracheophyta</taxon>
        <taxon>Spermatophyta</taxon>
        <taxon>Magnoliopsida</taxon>
        <taxon>Liliopsida</taxon>
        <taxon>Poales</taxon>
        <taxon>Bromeliaceae</taxon>
        <taxon>Bromelioideae</taxon>
        <taxon>Ananas</taxon>
    </lineage>
</organism>
<name>A0A199VA80_ANACO</name>
<dbReference type="Pfam" id="PF04727">
    <property type="entry name" value="ELMO_CED12"/>
    <property type="match status" value="1"/>
</dbReference>
<feature type="region of interest" description="Disordered" evidence="1">
    <location>
        <begin position="1"/>
        <end position="48"/>
    </location>
</feature>
<evidence type="ECO:0000256" key="1">
    <source>
        <dbReference type="SAM" id="MobiDB-lite"/>
    </source>
</evidence>
<feature type="compositionally biased region" description="Basic residues" evidence="1">
    <location>
        <begin position="1"/>
        <end position="10"/>
    </location>
</feature>
<proteinExistence type="predicted"/>
<protein>
    <submittedName>
        <fullName evidence="3">ELMO domain-containing protein C</fullName>
    </submittedName>
</protein>